<protein>
    <recommendedName>
        <fullName evidence="6">G-protein coupled receptors family 1 profile domain-containing protein</fullName>
    </recommendedName>
</protein>
<evidence type="ECO:0000256" key="3">
    <source>
        <dbReference type="ARBA" id="ARBA00022989"/>
    </source>
</evidence>
<feature type="transmembrane region" description="Helical" evidence="5">
    <location>
        <begin position="168"/>
        <end position="188"/>
    </location>
</feature>
<keyword evidence="3 5" id="KW-1133">Transmembrane helix</keyword>
<gene>
    <name evidence="7" type="ORF">EGW08_002893</name>
</gene>
<evidence type="ECO:0000313" key="7">
    <source>
        <dbReference type="EMBL" id="RUS89373.1"/>
    </source>
</evidence>
<evidence type="ECO:0000256" key="4">
    <source>
        <dbReference type="ARBA" id="ARBA00023136"/>
    </source>
</evidence>
<name>A0A433U6C1_ELYCH</name>
<evidence type="ECO:0000256" key="5">
    <source>
        <dbReference type="SAM" id="Phobius"/>
    </source>
</evidence>
<dbReference type="PROSITE" id="PS50262">
    <property type="entry name" value="G_PROTEIN_RECEP_F1_2"/>
    <property type="match status" value="1"/>
</dbReference>
<keyword evidence="4 5" id="KW-0472">Membrane</keyword>
<feature type="domain" description="G-protein coupled receptors family 1 profile" evidence="6">
    <location>
        <begin position="58"/>
        <end position="188"/>
    </location>
</feature>
<evidence type="ECO:0000259" key="6">
    <source>
        <dbReference type="PROSITE" id="PS50262"/>
    </source>
</evidence>
<dbReference type="GO" id="GO:0016020">
    <property type="term" value="C:membrane"/>
    <property type="evidence" value="ECO:0007669"/>
    <property type="project" value="UniProtKB-SubCell"/>
</dbReference>
<dbReference type="AlphaFoldDB" id="A0A433U6C1"/>
<dbReference type="Proteomes" id="UP000271974">
    <property type="component" value="Unassembled WGS sequence"/>
</dbReference>
<evidence type="ECO:0000313" key="8">
    <source>
        <dbReference type="Proteomes" id="UP000271974"/>
    </source>
</evidence>
<organism evidence="7 8">
    <name type="scientific">Elysia chlorotica</name>
    <name type="common">Eastern emerald elysia</name>
    <name type="synonym">Sea slug</name>
    <dbReference type="NCBI Taxonomy" id="188477"/>
    <lineage>
        <taxon>Eukaryota</taxon>
        <taxon>Metazoa</taxon>
        <taxon>Spiralia</taxon>
        <taxon>Lophotrochozoa</taxon>
        <taxon>Mollusca</taxon>
        <taxon>Gastropoda</taxon>
        <taxon>Heterobranchia</taxon>
        <taxon>Euthyneura</taxon>
        <taxon>Panpulmonata</taxon>
        <taxon>Sacoglossa</taxon>
        <taxon>Placobranchoidea</taxon>
        <taxon>Plakobranchidae</taxon>
        <taxon>Elysia</taxon>
    </lineage>
</organism>
<feature type="transmembrane region" description="Helical" evidence="5">
    <location>
        <begin position="47"/>
        <end position="67"/>
    </location>
</feature>
<dbReference type="InterPro" id="IPR052954">
    <property type="entry name" value="GPCR-Ligand_Int"/>
</dbReference>
<dbReference type="OrthoDB" id="6159312at2759"/>
<accession>A0A433U6C1</accession>
<dbReference type="PANTHER" id="PTHR46641">
    <property type="entry name" value="FMRFAMIDE RECEPTOR-RELATED"/>
    <property type="match status" value="1"/>
</dbReference>
<proteinExistence type="predicted"/>
<evidence type="ECO:0000256" key="1">
    <source>
        <dbReference type="ARBA" id="ARBA00004370"/>
    </source>
</evidence>
<keyword evidence="8" id="KW-1185">Reference proteome</keyword>
<dbReference type="PANTHER" id="PTHR46641:SF2">
    <property type="entry name" value="FMRFAMIDE RECEPTOR"/>
    <property type="match status" value="1"/>
</dbReference>
<feature type="transmembrane region" description="Helical" evidence="5">
    <location>
        <begin position="79"/>
        <end position="99"/>
    </location>
</feature>
<reference evidence="7 8" key="1">
    <citation type="submission" date="2019-01" db="EMBL/GenBank/DDBJ databases">
        <title>A draft genome assembly of the solar-powered sea slug Elysia chlorotica.</title>
        <authorList>
            <person name="Cai H."/>
            <person name="Li Q."/>
            <person name="Fang X."/>
            <person name="Li J."/>
            <person name="Curtis N.E."/>
            <person name="Altenburger A."/>
            <person name="Shibata T."/>
            <person name="Feng M."/>
            <person name="Maeda T."/>
            <person name="Schwartz J.A."/>
            <person name="Shigenobu S."/>
            <person name="Lundholm N."/>
            <person name="Nishiyama T."/>
            <person name="Yang H."/>
            <person name="Hasebe M."/>
            <person name="Li S."/>
            <person name="Pierce S.K."/>
            <person name="Wang J."/>
        </authorList>
    </citation>
    <scope>NUCLEOTIDE SEQUENCE [LARGE SCALE GENOMIC DNA]</scope>
    <source>
        <strain evidence="7">EC2010</strain>
        <tissue evidence="7">Whole organism of an adult</tissue>
    </source>
</reference>
<dbReference type="SUPFAM" id="SSF81321">
    <property type="entry name" value="Family A G protein-coupled receptor-like"/>
    <property type="match status" value="1"/>
</dbReference>
<sequence>MDNYDTLQNFTLYNTTSIESVEDINAIFAKLPFRTAYFIGRCIIPPLYFPLLVFGITSNIVNIIVYAKTGSRDNVTVSFMALSLSDLLFLLLVSPYITIDTLEHPVQYRLGKTNKWLFDYNILRFPFYWYGFTFYEVSILITVYISVVRCACVAIPFTVRNMFTARRASITFAAFFVSNFALRFPMFMSKRMVRQFDPVFNATMLVYIEVKDGGIADKINDIAPLTLYSLARRFDPRFDDDLEGSMSRIIPRNLGDIKQAEGFPFSEQREARAGSTVQRRASTWR</sequence>
<evidence type="ECO:0000256" key="2">
    <source>
        <dbReference type="ARBA" id="ARBA00022692"/>
    </source>
</evidence>
<dbReference type="Gene3D" id="1.20.1070.10">
    <property type="entry name" value="Rhodopsin 7-helix transmembrane proteins"/>
    <property type="match status" value="1"/>
</dbReference>
<dbReference type="EMBL" id="RQTK01000058">
    <property type="protein sequence ID" value="RUS89373.1"/>
    <property type="molecule type" value="Genomic_DNA"/>
</dbReference>
<comment type="subcellular location">
    <subcellularLocation>
        <location evidence="1">Membrane</location>
    </subcellularLocation>
</comment>
<feature type="transmembrane region" description="Helical" evidence="5">
    <location>
        <begin position="127"/>
        <end position="147"/>
    </location>
</feature>
<keyword evidence="2 5" id="KW-0812">Transmembrane</keyword>
<dbReference type="InterPro" id="IPR017452">
    <property type="entry name" value="GPCR_Rhodpsn_7TM"/>
</dbReference>
<comment type="caution">
    <text evidence="7">The sequence shown here is derived from an EMBL/GenBank/DDBJ whole genome shotgun (WGS) entry which is preliminary data.</text>
</comment>